<reference evidence="1 2" key="1">
    <citation type="submission" date="2019-07" db="EMBL/GenBank/DDBJ databases">
        <title>Whole genome shotgun sequence of Vibrio superstes NBRC 103154.</title>
        <authorList>
            <person name="Hosoyama A."/>
            <person name="Uohara A."/>
            <person name="Ohji S."/>
            <person name="Ichikawa N."/>
        </authorList>
    </citation>
    <scope>NUCLEOTIDE SEQUENCE [LARGE SCALE GENOMIC DNA]</scope>
    <source>
        <strain evidence="1 2">NBRC 103154</strain>
    </source>
</reference>
<sequence length="67" mass="7788">MKKELSNADIMSFLDKVDKRREKLRSQTQLHKALAELDDRTTGNSGTRDYADKAFDDAKYFGITERF</sequence>
<protein>
    <submittedName>
        <fullName evidence="1">Uncharacterized protein</fullName>
    </submittedName>
</protein>
<accession>A0A511QKK6</accession>
<evidence type="ECO:0000313" key="1">
    <source>
        <dbReference type="EMBL" id="GEM77829.1"/>
    </source>
</evidence>
<dbReference type="EMBL" id="BJXK01000001">
    <property type="protein sequence ID" value="GEM77829.1"/>
    <property type="molecule type" value="Genomic_DNA"/>
</dbReference>
<gene>
    <name evidence="1" type="ORF">VSU01S_00740</name>
</gene>
<organism evidence="1 2">
    <name type="scientific">Vibrio superstes NBRC 103154</name>
    <dbReference type="NCBI Taxonomy" id="1219062"/>
    <lineage>
        <taxon>Bacteria</taxon>
        <taxon>Pseudomonadati</taxon>
        <taxon>Pseudomonadota</taxon>
        <taxon>Gammaproteobacteria</taxon>
        <taxon>Vibrionales</taxon>
        <taxon>Vibrionaceae</taxon>
        <taxon>Vibrio</taxon>
    </lineage>
</organism>
<proteinExistence type="predicted"/>
<keyword evidence="2" id="KW-1185">Reference proteome</keyword>
<name>A0A511QKK6_9VIBR</name>
<dbReference type="AlphaFoldDB" id="A0A511QKK6"/>
<dbReference type="RefSeq" id="WP_119008980.1">
    <property type="nucleotide sequence ID" value="NZ_BJXK01000001.1"/>
</dbReference>
<comment type="caution">
    <text evidence="1">The sequence shown here is derived from an EMBL/GenBank/DDBJ whole genome shotgun (WGS) entry which is preliminary data.</text>
</comment>
<dbReference type="Proteomes" id="UP000321113">
    <property type="component" value="Unassembled WGS sequence"/>
</dbReference>
<evidence type="ECO:0000313" key="2">
    <source>
        <dbReference type="Proteomes" id="UP000321113"/>
    </source>
</evidence>